<protein>
    <submittedName>
        <fullName evidence="3">DUF4340 domain-containing protein</fullName>
    </submittedName>
</protein>
<accession>A0ABT7VRV1</accession>
<feature type="non-terminal residue" evidence="3">
    <location>
        <position position="288"/>
    </location>
</feature>
<reference evidence="3" key="1">
    <citation type="submission" date="2023-06" db="EMBL/GenBank/DDBJ databases">
        <title>Uncultivated large filamentous bacteria from sulfidic sediments reveal new species and different genomic features in energy metabolism and defense.</title>
        <authorList>
            <person name="Fonseca A."/>
        </authorList>
    </citation>
    <scope>NUCLEOTIDE SEQUENCE</scope>
    <source>
        <strain evidence="3">HSG4</strain>
    </source>
</reference>
<keyword evidence="1" id="KW-1133">Transmembrane helix</keyword>
<dbReference type="EMBL" id="JAUCGM010000133">
    <property type="protein sequence ID" value="MDM8562382.1"/>
    <property type="molecule type" value="Genomic_DNA"/>
</dbReference>
<evidence type="ECO:0000259" key="2">
    <source>
        <dbReference type="Pfam" id="PF14238"/>
    </source>
</evidence>
<evidence type="ECO:0000313" key="4">
    <source>
        <dbReference type="Proteomes" id="UP001171945"/>
    </source>
</evidence>
<keyword evidence="4" id="KW-1185">Reference proteome</keyword>
<proteinExistence type="predicted"/>
<feature type="domain" description="DUF4340" evidence="2">
    <location>
        <begin position="67"/>
        <end position="178"/>
    </location>
</feature>
<dbReference type="Proteomes" id="UP001171945">
    <property type="component" value="Unassembled WGS sequence"/>
</dbReference>
<evidence type="ECO:0000313" key="3">
    <source>
        <dbReference type="EMBL" id="MDM8562382.1"/>
    </source>
</evidence>
<name>A0ABT7VRV1_9GAMM</name>
<gene>
    <name evidence="3" type="ORF">QUF54_03415</name>
</gene>
<feature type="transmembrane region" description="Helical" evidence="1">
    <location>
        <begin position="5"/>
        <end position="26"/>
    </location>
</feature>
<comment type="caution">
    <text evidence="3">The sequence shown here is derived from an EMBL/GenBank/DDBJ whole genome shotgun (WGS) entry which is preliminary data.</text>
</comment>
<keyword evidence="1" id="KW-0472">Membrane</keyword>
<keyword evidence="1" id="KW-0812">Transmembrane</keyword>
<dbReference type="InterPro" id="IPR025641">
    <property type="entry name" value="DUF4340"/>
</dbReference>
<evidence type="ECO:0000256" key="1">
    <source>
        <dbReference type="SAM" id="Phobius"/>
    </source>
</evidence>
<dbReference type="Pfam" id="PF14238">
    <property type="entry name" value="DUF4340"/>
    <property type="match status" value="1"/>
</dbReference>
<organism evidence="3 4">
    <name type="scientific">Candidatus Marithioploca araucensis</name>
    <dbReference type="NCBI Taxonomy" id="70273"/>
    <lineage>
        <taxon>Bacteria</taxon>
        <taxon>Pseudomonadati</taxon>
        <taxon>Pseudomonadota</taxon>
        <taxon>Gammaproteobacteria</taxon>
        <taxon>Thiotrichales</taxon>
        <taxon>Thiotrichaceae</taxon>
        <taxon>Candidatus Marithioploca</taxon>
    </lineage>
</organism>
<sequence>MRQRWLLNIILLGVTLLLSVSVFYTIEQEKPIELPQLTDLKAEQVQNIHIERKDNKPIFLKKDKFGWQMTTPYLLPASRFRATQLLDILSTRNYKELKIDKLNLAKVKLEPPLLSVKFDTLTMAYGDRSPIDGRRYILINQKKVYLFADTLYDILNGDALAYVNLSPFGNNSKITELKMPDYLMVLKEGQWALTSSFSSDEIDKSPDALNTLIDNWQRLQGFRVEPYVEGAIQGKIDIRLLNQEKMLHFTFRASQKEFVLGRPEKGVQYQIPTSQVDKLLHLPTKTES</sequence>